<comment type="subcellular location">
    <subcellularLocation>
        <location evidence="1 11">Nucleus</location>
    </subcellularLocation>
</comment>
<evidence type="ECO:0000256" key="9">
    <source>
        <dbReference type="ARBA" id="ARBA00023170"/>
    </source>
</evidence>
<feature type="domain" description="Nuclear receptor" evidence="13">
    <location>
        <begin position="22"/>
        <end position="97"/>
    </location>
</feature>
<dbReference type="CDD" id="cd06939">
    <property type="entry name" value="NR_LBD_ROR_like"/>
    <property type="match status" value="1"/>
</dbReference>
<dbReference type="PRINTS" id="PR00047">
    <property type="entry name" value="STROIDFINGER"/>
</dbReference>
<dbReference type="FunFam" id="3.30.50.10:FF:000003">
    <property type="entry name" value="Nuclear orphan receptor ROR-beta"/>
    <property type="match status" value="1"/>
</dbReference>
<keyword evidence="3 11" id="KW-0479">Metal-binding</keyword>
<evidence type="ECO:0000256" key="2">
    <source>
        <dbReference type="ARBA" id="ARBA00022473"/>
    </source>
</evidence>
<dbReference type="PRINTS" id="PR00398">
    <property type="entry name" value="STRDHORMONER"/>
</dbReference>
<evidence type="ECO:0000256" key="10">
    <source>
        <dbReference type="ARBA" id="ARBA00023242"/>
    </source>
</evidence>
<dbReference type="Gene3D" id="3.30.50.10">
    <property type="entry name" value="Erythroid Transcription Factor GATA-1, subunit A"/>
    <property type="match status" value="1"/>
</dbReference>
<evidence type="ECO:0000256" key="12">
    <source>
        <dbReference type="SAM" id="MobiDB-lite"/>
    </source>
</evidence>
<dbReference type="PROSITE" id="PS00031">
    <property type="entry name" value="NUCLEAR_REC_DBD_1"/>
    <property type="match status" value="1"/>
</dbReference>
<dbReference type="CDD" id="cd06968">
    <property type="entry name" value="NR_DBD_ROR"/>
    <property type="match status" value="1"/>
</dbReference>
<dbReference type="InterPro" id="IPR035500">
    <property type="entry name" value="NHR-like_dom_sf"/>
</dbReference>
<evidence type="ECO:0000256" key="1">
    <source>
        <dbReference type="ARBA" id="ARBA00004123"/>
    </source>
</evidence>
<dbReference type="Pfam" id="PF00105">
    <property type="entry name" value="zf-C4"/>
    <property type="match status" value="1"/>
</dbReference>
<dbReference type="CTD" id="6097"/>
<keyword evidence="7 11" id="KW-0238">DNA-binding</keyword>
<keyword evidence="15" id="KW-1185">Reference proteome</keyword>
<dbReference type="InterPro" id="IPR013088">
    <property type="entry name" value="Znf_NHR/GATA"/>
</dbReference>
<dbReference type="Pfam" id="PF00104">
    <property type="entry name" value="Hormone_recep"/>
    <property type="match status" value="1"/>
</dbReference>
<dbReference type="GeneID" id="103361622"/>
<dbReference type="PANTHER" id="PTHR45805:SF11">
    <property type="entry name" value="NUCLEAR RECEPTOR ROR-ALPHA"/>
    <property type="match status" value="1"/>
</dbReference>
<keyword evidence="9 11" id="KW-0675">Receptor</keyword>
<comment type="similarity">
    <text evidence="11">Belongs to the nuclear hormone receptor family.</text>
</comment>
<evidence type="ECO:0000256" key="6">
    <source>
        <dbReference type="ARBA" id="ARBA00023015"/>
    </source>
</evidence>
<evidence type="ECO:0000256" key="4">
    <source>
        <dbReference type="ARBA" id="ARBA00022771"/>
    </source>
</evidence>
<dbReference type="GO" id="GO:0005634">
    <property type="term" value="C:nucleus"/>
    <property type="evidence" value="ECO:0007669"/>
    <property type="project" value="UniProtKB-SubCell"/>
</dbReference>
<evidence type="ECO:0000313" key="16">
    <source>
        <dbReference type="RefSeq" id="XP_008285977.1"/>
    </source>
</evidence>
<feature type="region of interest" description="Disordered" evidence="12">
    <location>
        <begin position="188"/>
        <end position="216"/>
    </location>
</feature>
<keyword evidence="10 11" id="KW-0539">Nucleus</keyword>
<keyword evidence="2" id="KW-0217">Developmental protein</keyword>
<keyword evidence="4 11" id="KW-0863">Zinc-finger</keyword>
<dbReference type="PANTHER" id="PTHR45805">
    <property type="entry name" value="NUCLEAR HORMONE RECEPTOR HR3-RELATED"/>
    <property type="match status" value="1"/>
</dbReference>
<dbReference type="SMART" id="SM00399">
    <property type="entry name" value="ZnF_C4"/>
    <property type="match status" value="1"/>
</dbReference>
<dbReference type="InterPro" id="IPR044101">
    <property type="entry name" value="NR_DBD_ROR"/>
</dbReference>
<name>A0A9Y4K646_9TELE</name>
<dbReference type="SUPFAM" id="SSF48508">
    <property type="entry name" value="Nuclear receptor ligand-binding domain"/>
    <property type="match status" value="1"/>
</dbReference>
<dbReference type="PROSITE" id="PS51030">
    <property type="entry name" value="NUCLEAR_REC_DBD_2"/>
    <property type="match status" value="1"/>
</dbReference>
<evidence type="ECO:0000259" key="14">
    <source>
        <dbReference type="PROSITE" id="PS51843"/>
    </source>
</evidence>
<proteinExistence type="inferred from homology"/>
<keyword evidence="6 11" id="KW-0805">Transcription regulation</keyword>
<dbReference type="GO" id="GO:0008270">
    <property type="term" value="F:zinc ion binding"/>
    <property type="evidence" value="ECO:0007669"/>
    <property type="project" value="UniProtKB-KW"/>
</dbReference>
<dbReference type="InterPro" id="IPR003079">
    <property type="entry name" value="ROR_rcpt"/>
</dbReference>
<evidence type="ECO:0000256" key="3">
    <source>
        <dbReference type="ARBA" id="ARBA00022723"/>
    </source>
</evidence>
<dbReference type="GO" id="GO:0004879">
    <property type="term" value="F:nuclear receptor activity"/>
    <property type="evidence" value="ECO:0007669"/>
    <property type="project" value="InterPro"/>
</dbReference>
<reference evidence="16" key="1">
    <citation type="submission" date="2025-08" db="UniProtKB">
        <authorList>
            <consortium name="RefSeq"/>
        </authorList>
    </citation>
    <scope>IDENTIFICATION</scope>
</reference>
<feature type="compositionally biased region" description="Polar residues" evidence="12">
    <location>
        <begin position="190"/>
        <end position="201"/>
    </location>
</feature>
<dbReference type="Proteomes" id="UP000694891">
    <property type="component" value="Unplaced"/>
</dbReference>
<keyword evidence="8 11" id="KW-0804">Transcription</keyword>
<dbReference type="SUPFAM" id="SSF57716">
    <property type="entry name" value="Glucocorticoid receptor-like (DNA-binding domain)"/>
    <property type="match status" value="1"/>
</dbReference>
<dbReference type="InterPro" id="IPR001723">
    <property type="entry name" value="Nuclear_hrmn_rcpt"/>
</dbReference>
<evidence type="ECO:0000313" key="15">
    <source>
        <dbReference type="Proteomes" id="UP000694891"/>
    </source>
</evidence>
<dbReference type="Gene3D" id="1.10.565.10">
    <property type="entry name" value="Retinoid X Receptor"/>
    <property type="match status" value="1"/>
</dbReference>
<evidence type="ECO:0000256" key="11">
    <source>
        <dbReference type="RuleBase" id="RU004334"/>
    </source>
</evidence>
<dbReference type="GO" id="GO:0000978">
    <property type="term" value="F:RNA polymerase II cis-regulatory region sequence-specific DNA binding"/>
    <property type="evidence" value="ECO:0007669"/>
    <property type="project" value="TreeGrafter"/>
</dbReference>
<evidence type="ECO:0000256" key="8">
    <source>
        <dbReference type="ARBA" id="ARBA00023163"/>
    </source>
</evidence>
<dbReference type="AlphaFoldDB" id="A0A9Y4K646"/>
<accession>A0A9Y4K646</accession>
<keyword evidence="5 11" id="KW-0862">Zinc</keyword>
<evidence type="ECO:0000259" key="13">
    <source>
        <dbReference type="PROSITE" id="PS51030"/>
    </source>
</evidence>
<feature type="compositionally biased region" description="Basic and acidic residues" evidence="12">
    <location>
        <begin position="204"/>
        <end position="216"/>
    </location>
</feature>
<dbReference type="SMART" id="SM00430">
    <property type="entry name" value="HOLI"/>
    <property type="match status" value="1"/>
</dbReference>
<dbReference type="RefSeq" id="XP_008285977.1">
    <property type="nucleotide sequence ID" value="XM_008287755.1"/>
</dbReference>
<sequence length="494" mass="56293">MDYEELDAPPADTPIRRAQIEVIPCKICGDKSSGVHYGVITCEGCKGFFRRSQLPTVSYSCSRQSNCQIDRASRNRCQHCRLQKCLAQGMSRDAVKFGRMSKRQRDSLIAEVERHRQQQQQQQLQGDTQSVLSFPTKTRQDRSPQLLQPMASAYAYAGDAELLPYAAEVHPYLVCSPSESQVSGMIYRSSGVSPTSRSQGRGDNGGHGDIRGFDSRQPTHDLMAIHPYNPLEDPYSLYPHSLRNIDELCASIVRSHRETSQYRVEELQALRWKLFSREEIQAYQSKSVDEMWQHCAIRLTEAVQYVVEFAKHIPGFRMLSQNDQIALLKTGSMEVVLVRMSRFFNTENNTVFFDGKFAGTEVFKSLACGDLITAVFDFAHGMCALKLTEQQIALFSALVLINADRPCLEDKGRVQRVQRSVEFGLTHILHRDNQESLMHKLYQRVAVLRSLCSLHMEKLRWFSQRYPLTAHSLFPPLYKELFASEAELLPGNNH</sequence>
<feature type="domain" description="NR LBD" evidence="14">
    <location>
        <begin position="244"/>
        <end position="481"/>
    </location>
</feature>
<evidence type="ECO:0000256" key="7">
    <source>
        <dbReference type="ARBA" id="ARBA00023125"/>
    </source>
</evidence>
<evidence type="ECO:0000256" key="5">
    <source>
        <dbReference type="ARBA" id="ARBA00022833"/>
    </source>
</evidence>
<dbReference type="InterPro" id="IPR001628">
    <property type="entry name" value="Znf_hrmn_rcpt"/>
</dbReference>
<gene>
    <name evidence="16" type="primary">rorc</name>
</gene>
<dbReference type="PRINTS" id="PR01293">
    <property type="entry name" value="RORNUCRECPTR"/>
</dbReference>
<protein>
    <submittedName>
        <fullName evidence="16">Nuclear receptor ROR-beta</fullName>
    </submittedName>
</protein>
<dbReference type="InterPro" id="IPR000536">
    <property type="entry name" value="Nucl_hrmn_rcpt_lig-bd"/>
</dbReference>
<organism evidence="15 16">
    <name type="scientific">Stegastes partitus</name>
    <name type="common">bicolor damselfish</name>
    <dbReference type="NCBI Taxonomy" id="144197"/>
    <lineage>
        <taxon>Eukaryota</taxon>
        <taxon>Metazoa</taxon>
        <taxon>Chordata</taxon>
        <taxon>Craniata</taxon>
        <taxon>Vertebrata</taxon>
        <taxon>Euteleostomi</taxon>
        <taxon>Actinopterygii</taxon>
        <taxon>Neopterygii</taxon>
        <taxon>Teleostei</taxon>
        <taxon>Neoteleostei</taxon>
        <taxon>Acanthomorphata</taxon>
        <taxon>Ovalentaria</taxon>
        <taxon>Pomacentridae</taxon>
        <taxon>Stegastes</taxon>
    </lineage>
</organism>
<dbReference type="PROSITE" id="PS51843">
    <property type="entry name" value="NR_LBD"/>
    <property type="match status" value="1"/>
</dbReference>